<comment type="caution">
    <text evidence="7">The sequence shown here is derived from an EMBL/GenBank/DDBJ whole genome shotgun (WGS) entry which is preliminary data.</text>
</comment>
<keyword evidence="8" id="KW-1185">Reference proteome</keyword>
<evidence type="ECO:0000256" key="4">
    <source>
        <dbReference type="ARBA" id="ARBA00023136"/>
    </source>
</evidence>
<dbReference type="Pfam" id="PF01103">
    <property type="entry name" value="Omp85"/>
    <property type="match status" value="1"/>
</dbReference>
<dbReference type="Proteomes" id="UP000321580">
    <property type="component" value="Unassembled WGS sequence"/>
</dbReference>
<evidence type="ECO:0000313" key="7">
    <source>
        <dbReference type="EMBL" id="TXB68871.1"/>
    </source>
</evidence>
<evidence type="ECO:0000256" key="3">
    <source>
        <dbReference type="ARBA" id="ARBA00022729"/>
    </source>
</evidence>
<evidence type="ECO:0000256" key="2">
    <source>
        <dbReference type="ARBA" id="ARBA00022692"/>
    </source>
</evidence>
<comment type="subcellular location">
    <subcellularLocation>
        <location evidence="1">Membrane</location>
    </subcellularLocation>
</comment>
<dbReference type="EMBL" id="VOOR01000003">
    <property type="protein sequence ID" value="TXB68871.1"/>
    <property type="molecule type" value="Genomic_DNA"/>
</dbReference>
<evidence type="ECO:0000313" key="8">
    <source>
        <dbReference type="Proteomes" id="UP000321580"/>
    </source>
</evidence>
<evidence type="ECO:0000256" key="1">
    <source>
        <dbReference type="ARBA" id="ARBA00004370"/>
    </source>
</evidence>
<dbReference type="Gene3D" id="2.40.160.50">
    <property type="entry name" value="membrane protein fhac: a member of the omp85/tpsb transporter family"/>
    <property type="match status" value="1"/>
</dbReference>
<gene>
    <name evidence="7" type="ORF">FRY97_02050</name>
</gene>
<dbReference type="GO" id="GO:0019867">
    <property type="term" value="C:outer membrane"/>
    <property type="evidence" value="ECO:0007669"/>
    <property type="project" value="InterPro"/>
</dbReference>
<name>A0A5C6S4Z1_9BACT</name>
<organism evidence="7 8">
    <name type="scientific">Phaeodactylibacter luteus</name>
    <dbReference type="NCBI Taxonomy" id="1564516"/>
    <lineage>
        <taxon>Bacteria</taxon>
        <taxon>Pseudomonadati</taxon>
        <taxon>Bacteroidota</taxon>
        <taxon>Saprospiria</taxon>
        <taxon>Saprospirales</taxon>
        <taxon>Haliscomenobacteraceae</taxon>
        <taxon>Phaeodactylibacter</taxon>
    </lineage>
</organism>
<feature type="domain" description="Bacterial surface antigen (D15)" evidence="6">
    <location>
        <begin position="621"/>
        <end position="778"/>
    </location>
</feature>
<dbReference type="InterPro" id="IPR000184">
    <property type="entry name" value="Bac_surfAg_D15"/>
</dbReference>
<keyword evidence="4" id="KW-0472">Membrane</keyword>
<sequence>MGATACGCSAAPATIFSPMAPGLAPACCSANRLAALPKTLPAVQILSAMTEKQIFIALLAASLLFACQPARRLSEGELLLTGVGIQTAAPAKGLNEGEAAAQLRQSPNAAFLGTYPRLGIHNAFHDKKKGIGKWIREKLGQPPVTFDPDRAELDRLRLEKWMQDEGFLQAEAQMDTAVRKARVEVSYQLYPGPRYRVDSVSWPTDTRAISQLLLAMRSEVPLQPGRPYRIRDLNATREQLAAAGQDAGFFGLSRQQFFYYVDTLPGQQSAIVSLRLSPPPQGQPFQKHYLGRTYIFPTYQLGEESSGADTTYHDGLIFIQQQQFVSSQAIARSVLQREQTLFRQPLQQKSLNRLLGLGPYKFANLKYDTRRAGDSLLVDRYFYLTPGLPQDFSAELEASTLSTASSSINAGLSLDYTHRNLFGNAEQLQLRGSANAATQLGQEVDFINSINLSARAGLSWPGLIAPFGLLGTEQAWQAKTTASVQADFQRRTGFFSVFSASGSWAYEWQPGRLHRYRWLPFQLTQTNLLSSTPAFDERLAATPRLQASFQNNLILSTQFEYSYSEEEPGKRQNYLRMNAVVEPAGNLAFLARRAASGPQDAPFELLGLPFAQFFRAEGTITQHWFGRKDEWAARLNIGAALPYGNASAIPYIRQFFVGGSNSIRAWQIRALGPGATPVEALDAGNFQDQTGDIKLEANIEYRFPLFSYLKGGLFVDAGNIWLAQGSEPEAVFNWSRFPEQIAVGGGAGLRLDVTYFVLRMDIAAPFRKPYRPAGQRWVFDEMAPRRASWRAQNLVFNLALGYPF</sequence>
<dbReference type="AlphaFoldDB" id="A0A5C6S4Z1"/>
<dbReference type="OrthoDB" id="9814535at2"/>
<keyword evidence="3" id="KW-0732">Signal</keyword>
<keyword evidence="5" id="KW-0998">Cell outer membrane</keyword>
<accession>A0A5C6S4Z1</accession>
<dbReference type="PANTHER" id="PTHR12815">
    <property type="entry name" value="SORTING AND ASSEMBLY MACHINERY SAMM50 PROTEIN FAMILY MEMBER"/>
    <property type="match status" value="1"/>
</dbReference>
<protein>
    <submittedName>
        <fullName evidence="7">BamA/TamA family outer membrane protein</fullName>
    </submittedName>
</protein>
<reference evidence="7 8" key="1">
    <citation type="submission" date="2019-08" db="EMBL/GenBank/DDBJ databases">
        <title>Genome of Phaeodactylibacter luteus.</title>
        <authorList>
            <person name="Bowman J.P."/>
        </authorList>
    </citation>
    <scope>NUCLEOTIDE SEQUENCE [LARGE SCALE GENOMIC DNA]</scope>
    <source>
        <strain evidence="7 8">KCTC 42180</strain>
    </source>
</reference>
<evidence type="ECO:0000259" key="6">
    <source>
        <dbReference type="Pfam" id="PF01103"/>
    </source>
</evidence>
<evidence type="ECO:0000256" key="5">
    <source>
        <dbReference type="ARBA" id="ARBA00023237"/>
    </source>
</evidence>
<dbReference type="PANTHER" id="PTHR12815:SF47">
    <property type="entry name" value="TRANSLOCATION AND ASSEMBLY MODULE SUBUNIT TAMA"/>
    <property type="match status" value="1"/>
</dbReference>
<keyword evidence="2" id="KW-0812">Transmembrane</keyword>
<dbReference type="InterPro" id="IPR039910">
    <property type="entry name" value="D15-like"/>
</dbReference>
<proteinExistence type="predicted"/>